<sequence length="300" mass="33526">MMFKKFFFFGLMIILAGCSAGSSEKSMDDSAGEERAAEKSDKPIESEDESTAISKGNSIEEEPKPIKANEGRMVIYNAELSISVKDFQIALKSLEEKAAHYNGYIVESNSYKEGEEHTGGAMKIRIPADSFQSFLHDAEGVAAETLERSVSGQDVSEEFVDLESRIRSKRVAEERLIDFMKKAEMTEDLLQISADLSVIQEEIEQIEGRMRYLKNQTSFSTVNIHLFENKVIVPSLENGDLNTWERTKKQLATSTNWMLAILSGAVVMVIGNLPFIIVFIILAGAALFWKRKTKGSGKRE</sequence>
<dbReference type="RefSeq" id="WP_110067318.1">
    <property type="nucleotide sequence ID" value="NZ_QGTW01000018.1"/>
</dbReference>
<dbReference type="Proteomes" id="UP000247150">
    <property type="component" value="Unassembled WGS sequence"/>
</dbReference>
<feature type="transmembrane region" description="Helical" evidence="2">
    <location>
        <begin position="257"/>
        <end position="289"/>
    </location>
</feature>
<feature type="chain" id="PRO_5039619728" evidence="3">
    <location>
        <begin position="21"/>
        <end position="300"/>
    </location>
</feature>
<name>A0A2V2ZIX8_9BACI</name>
<organism evidence="5 6">
    <name type="scientific">Cytobacillus oceanisediminis</name>
    <dbReference type="NCBI Taxonomy" id="665099"/>
    <lineage>
        <taxon>Bacteria</taxon>
        <taxon>Bacillati</taxon>
        <taxon>Bacillota</taxon>
        <taxon>Bacilli</taxon>
        <taxon>Bacillales</taxon>
        <taxon>Bacillaceae</taxon>
        <taxon>Cytobacillus</taxon>
    </lineage>
</organism>
<keyword evidence="2" id="KW-0472">Membrane</keyword>
<dbReference type="OrthoDB" id="5381491at2"/>
<dbReference type="EMBL" id="QGTW01000018">
    <property type="protein sequence ID" value="PWW19838.1"/>
    <property type="molecule type" value="Genomic_DNA"/>
</dbReference>
<keyword evidence="3" id="KW-0732">Signal</keyword>
<keyword evidence="2" id="KW-1133">Transmembrane helix</keyword>
<evidence type="ECO:0000313" key="5">
    <source>
        <dbReference type="EMBL" id="PWW19838.1"/>
    </source>
</evidence>
<evidence type="ECO:0000256" key="1">
    <source>
        <dbReference type="SAM" id="MobiDB-lite"/>
    </source>
</evidence>
<evidence type="ECO:0000256" key="2">
    <source>
        <dbReference type="SAM" id="Phobius"/>
    </source>
</evidence>
<feature type="compositionally biased region" description="Basic and acidic residues" evidence="1">
    <location>
        <begin position="25"/>
        <end position="45"/>
    </location>
</feature>
<dbReference type="AlphaFoldDB" id="A0A2V2ZIX8"/>
<keyword evidence="2" id="KW-0812">Transmembrane</keyword>
<evidence type="ECO:0000313" key="6">
    <source>
        <dbReference type="Proteomes" id="UP000247150"/>
    </source>
</evidence>
<dbReference type="Pfam" id="PF14257">
    <property type="entry name" value="DUF4349"/>
    <property type="match status" value="1"/>
</dbReference>
<proteinExistence type="predicted"/>
<feature type="domain" description="DUF4349" evidence="4">
    <location>
        <begin position="72"/>
        <end position="285"/>
    </location>
</feature>
<comment type="caution">
    <text evidence="5">The sequence shown here is derived from an EMBL/GenBank/DDBJ whole genome shotgun (WGS) entry which is preliminary data.</text>
</comment>
<protein>
    <submittedName>
        <fullName evidence="5">Uncharacterized protein DUF4349</fullName>
    </submittedName>
</protein>
<accession>A0A2V2ZIX8</accession>
<evidence type="ECO:0000256" key="3">
    <source>
        <dbReference type="SAM" id="SignalP"/>
    </source>
</evidence>
<feature type="region of interest" description="Disordered" evidence="1">
    <location>
        <begin position="21"/>
        <end position="65"/>
    </location>
</feature>
<feature type="signal peptide" evidence="3">
    <location>
        <begin position="1"/>
        <end position="20"/>
    </location>
</feature>
<dbReference type="InterPro" id="IPR025645">
    <property type="entry name" value="DUF4349"/>
</dbReference>
<gene>
    <name evidence="5" type="ORF">DFO73_11832</name>
</gene>
<dbReference type="PROSITE" id="PS51257">
    <property type="entry name" value="PROKAR_LIPOPROTEIN"/>
    <property type="match status" value="1"/>
</dbReference>
<reference evidence="5 6" key="1">
    <citation type="submission" date="2018-05" db="EMBL/GenBank/DDBJ databases">
        <title>Freshwater and sediment microbial communities from various areas in North America, analyzing microbe dynamics in response to fracking.</title>
        <authorList>
            <person name="Lamendella R."/>
        </authorList>
    </citation>
    <scope>NUCLEOTIDE SEQUENCE [LARGE SCALE GENOMIC DNA]</scope>
    <source>
        <strain evidence="5 6">15_TX</strain>
    </source>
</reference>
<evidence type="ECO:0000259" key="4">
    <source>
        <dbReference type="Pfam" id="PF14257"/>
    </source>
</evidence>